<sequence>MSFHSPTELRLVLRQDVTVPAVGTFDRFTGHARYQVTGDDIRGTFIVVPETAPGGDTCLVRVIYGDHPETPQRERVDEPRIRRTRVRGECGPLAVDALPDASRLDARGEWVRSDGTLRSVPRSTGRSLAEVVRAVVAHWATRPNRIGLVRAAARHAQQQPDTPSQAAREAVERELDSIRAQIRRHWSFLQELEAVAQADTPALPVLPPLLHVDYLDPSSGTTGILTARPRLNPDDGTITYSVTGGARVRGDFTVGPVRLSRDALPGGVSVQLGAGLLPDGAGREGEPVVNGIRLRGSWNCTDAGSFTLALPESIPGVRRADHPDRPVPAHTAAWIGSVVRALAVAYRDRSDVDVLRLVAGKNRVDQLRQAPAQAVVELRQHEAAAEARLAAAREAEAAFASLPA</sequence>
<name>A0A919ERI8_STRFL</name>
<reference evidence="1" key="2">
    <citation type="submission" date="2020-09" db="EMBL/GenBank/DDBJ databases">
        <authorList>
            <person name="Sun Q."/>
            <person name="Ohkuma M."/>
        </authorList>
    </citation>
    <scope>NUCLEOTIDE SEQUENCE</scope>
    <source>
        <strain evidence="1">JCM 4122</strain>
    </source>
</reference>
<evidence type="ECO:0000313" key="1">
    <source>
        <dbReference type="EMBL" id="GHG13830.1"/>
    </source>
</evidence>
<accession>A0A919ERI8</accession>
<dbReference type="AlphaFoldDB" id="A0A919ERI8"/>
<evidence type="ECO:0000313" key="2">
    <source>
        <dbReference type="Proteomes" id="UP000632849"/>
    </source>
</evidence>
<proteinExistence type="predicted"/>
<dbReference type="Proteomes" id="UP000632849">
    <property type="component" value="Unassembled WGS sequence"/>
</dbReference>
<reference evidence="1" key="1">
    <citation type="journal article" date="2014" name="Int. J. Syst. Evol. Microbiol.">
        <title>Complete genome sequence of Corynebacterium casei LMG S-19264T (=DSM 44701T), isolated from a smear-ripened cheese.</title>
        <authorList>
            <consortium name="US DOE Joint Genome Institute (JGI-PGF)"/>
            <person name="Walter F."/>
            <person name="Albersmeier A."/>
            <person name="Kalinowski J."/>
            <person name="Ruckert C."/>
        </authorList>
    </citation>
    <scope>NUCLEOTIDE SEQUENCE</scope>
    <source>
        <strain evidence="1">JCM 4122</strain>
    </source>
</reference>
<gene>
    <name evidence="1" type="ORF">GCM10017667_54880</name>
</gene>
<protein>
    <submittedName>
        <fullName evidence="1">Uncharacterized protein</fullName>
    </submittedName>
</protein>
<comment type="caution">
    <text evidence="1">The sequence shown here is derived from an EMBL/GenBank/DDBJ whole genome shotgun (WGS) entry which is preliminary data.</text>
</comment>
<dbReference type="RefSeq" id="WP_190043355.1">
    <property type="nucleotide sequence ID" value="NZ_BNBE01000002.1"/>
</dbReference>
<keyword evidence="2" id="KW-1185">Reference proteome</keyword>
<organism evidence="1 2">
    <name type="scientific">Streptomyces filamentosus</name>
    <name type="common">Streptomyces roseosporus</name>
    <dbReference type="NCBI Taxonomy" id="67294"/>
    <lineage>
        <taxon>Bacteria</taxon>
        <taxon>Bacillati</taxon>
        <taxon>Actinomycetota</taxon>
        <taxon>Actinomycetes</taxon>
        <taxon>Kitasatosporales</taxon>
        <taxon>Streptomycetaceae</taxon>
        <taxon>Streptomyces</taxon>
    </lineage>
</organism>
<dbReference type="EMBL" id="BNBE01000002">
    <property type="protein sequence ID" value="GHG13830.1"/>
    <property type="molecule type" value="Genomic_DNA"/>
</dbReference>